<proteinExistence type="predicted"/>
<accession>A0A350P374</accession>
<dbReference type="Proteomes" id="UP000263517">
    <property type="component" value="Unassembled WGS sequence"/>
</dbReference>
<dbReference type="STRING" id="589873.EP12_16590"/>
<dbReference type="AlphaFoldDB" id="A0A350P374"/>
<comment type="caution">
    <text evidence="1">The sequence shown here is derived from an EMBL/GenBank/DDBJ whole genome shotgun (WGS) entry which is preliminary data.</text>
</comment>
<gene>
    <name evidence="1" type="ORF">DCW74_08405</name>
</gene>
<dbReference type="EMBL" id="DNAN01000291">
    <property type="protein sequence ID" value="HAW75741.1"/>
    <property type="molecule type" value="Genomic_DNA"/>
</dbReference>
<sequence length="62" mass="7314">MSGLMEPSFADAASAPSRLVKLTNAFVKFAKSEFFPNCARRIRRPLFIKFLKFKELRFWHVY</sequence>
<protein>
    <submittedName>
        <fullName evidence="1">Uncharacterized protein</fullName>
    </submittedName>
</protein>
<dbReference type="KEGG" id="aaus:EP12_16590"/>
<evidence type="ECO:0000313" key="1">
    <source>
        <dbReference type="EMBL" id="HAW75741.1"/>
    </source>
</evidence>
<organism evidence="1 2">
    <name type="scientific">Alteromonas australica</name>
    <dbReference type="NCBI Taxonomy" id="589873"/>
    <lineage>
        <taxon>Bacteria</taxon>
        <taxon>Pseudomonadati</taxon>
        <taxon>Pseudomonadota</taxon>
        <taxon>Gammaproteobacteria</taxon>
        <taxon>Alteromonadales</taxon>
        <taxon>Alteromonadaceae</taxon>
        <taxon>Alteromonas/Salinimonas group</taxon>
        <taxon>Alteromonas</taxon>
    </lineage>
</organism>
<reference evidence="1 2" key="1">
    <citation type="journal article" date="2018" name="Nat. Biotechnol.">
        <title>A standardized bacterial taxonomy based on genome phylogeny substantially revises the tree of life.</title>
        <authorList>
            <person name="Parks D.H."/>
            <person name="Chuvochina M."/>
            <person name="Waite D.W."/>
            <person name="Rinke C."/>
            <person name="Skarshewski A."/>
            <person name="Chaumeil P.A."/>
            <person name="Hugenholtz P."/>
        </authorList>
    </citation>
    <scope>NUCLEOTIDE SEQUENCE [LARGE SCALE GENOMIC DNA]</scope>
    <source>
        <strain evidence="1">UBA11978</strain>
    </source>
</reference>
<name>A0A350P374_9ALTE</name>
<evidence type="ECO:0000313" key="2">
    <source>
        <dbReference type="Proteomes" id="UP000263517"/>
    </source>
</evidence>